<dbReference type="AlphaFoldDB" id="A0A9X2F3Z9"/>
<name>A0A9X2F3Z9_9SPHI</name>
<dbReference type="Proteomes" id="UP001155182">
    <property type="component" value="Unassembled WGS sequence"/>
</dbReference>
<reference evidence="2" key="1">
    <citation type="submission" date="2022-06" db="EMBL/GenBank/DDBJ databases">
        <title>Solitalea sp. MAHUQ-68 isolated from rhizospheric soil.</title>
        <authorList>
            <person name="Huq M.A."/>
        </authorList>
    </citation>
    <scope>NUCLEOTIDE SEQUENCE</scope>
    <source>
        <strain evidence="2">MAHUQ-68</strain>
    </source>
</reference>
<accession>A0A9X2F3Z9</accession>
<gene>
    <name evidence="2" type="ORF">NF867_15730</name>
</gene>
<feature type="transmembrane region" description="Helical" evidence="1">
    <location>
        <begin position="108"/>
        <end position="126"/>
    </location>
</feature>
<dbReference type="EMBL" id="JAMWYS010000053">
    <property type="protein sequence ID" value="MCO4294312.1"/>
    <property type="molecule type" value="Genomic_DNA"/>
</dbReference>
<keyword evidence="1" id="KW-0812">Transmembrane</keyword>
<evidence type="ECO:0000313" key="2">
    <source>
        <dbReference type="EMBL" id="MCO4294312.1"/>
    </source>
</evidence>
<sequence length="154" mass="17781">MDKQEEKKEFKPAVMYFPTPDVKVETSKEDNITTTRQYSVVVPKSERDDFMIQVRASQINEIRETCDGIKDEKFPIAEITLFVTSALIGSTISALFSELKITDNWGKINFIFFPIICAVLGTVYFFKRKDNIKNLHEIAQQVLKKLPNPNEEKK</sequence>
<organism evidence="2 3">
    <name type="scientific">Solitalea agri</name>
    <dbReference type="NCBI Taxonomy" id="2953739"/>
    <lineage>
        <taxon>Bacteria</taxon>
        <taxon>Pseudomonadati</taxon>
        <taxon>Bacteroidota</taxon>
        <taxon>Sphingobacteriia</taxon>
        <taxon>Sphingobacteriales</taxon>
        <taxon>Sphingobacteriaceae</taxon>
        <taxon>Solitalea</taxon>
    </lineage>
</organism>
<evidence type="ECO:0000256" key="1">
    <source>
        <dbReference type="SAM" id="Phobius"/>
    </source>
</evidence>
<comment type="caution">
    <text evidence="2">The sequence shown here is derived from an EMBL/GenBank/DDBJ whole genome shotgun (WGS) entry which is preliminary data.</text>
</comment>
<proteinExistence type="predicted"/>
<evidence type="ECO:0000313" key="3">
    <source>
        <dbReference type="Proteomes" id="UP001155182"/>
    </source>
</evidence>
<protein>
    <submittedName>
        <fullName evidence="2">Uncharacterized protein</fullName>
    </submittedName>
</protein>
<keyword evidence="1" id="KW-0472">Membrane</keyword>
<keyword evidence="3" id="KW-1185">Reference proteome</keyword>
<keyword evidence="1" id="KW-1133">Transmembrane helix</keyword>
<dbReference type="RefSeq" id="WP_252589340.1">
    <property type="nucleotide sequence ID" value="NZ_JAMWYS010000053.1"/>
</dbReference>
<feature type="transmembrane region" description="Helical" evidence="1">
    <location>
        <begin position="79"/>
        <end position="96"/>
    </location>
</feature>